<dbReference type="Proteomes" id="UP000280091">
    <property type="component" value="Unassembled WGS sequence"/>
</dbReference>
<sequence>MKDTLEYKILKYLSENNNGEPVDVSRLETNTKKLKQKLIELEKEKLISYGSGIDLRFGDGTGVKVDFIRAKINFKGIEYLNKIDSDNRNITNNFNNSTIGQLNQSDELSVLKTEIKQTTQPKAKEKQQSVIISFVEKFWWQILIPLLLGIALIAIEQKRFT</sequence>
<evidence type="ECO:0000256" key="1">
    <source>
        <dbReference type="SAM" id="Phobius"/>
    </source>
</evidence>
<dbReference type="InterPro" id="IPR036388">
    <property type="entry name" value="WH-like_DNA-bd_sf"/>
</dbReference>
<comment type="caution">
    <text evidence="2">The sequence shown here is derived from an EMBL/GenBank/DDBJ whole genome shotgun (WGS) entry which is preliminary data.</text>
</comment>
<keyword evidence="3" id="KW-1185">Reference proteome</keyword>
<evidence type="ECO:0000313" key="3">
    <source>
        <dbReference type="Proteomes" id="UP000280091"/>
    </source>
</evidence>
<feature type="transmembrane region" description="Helical" evidence="1">
    <location>
        <begin position="138"/>
        <end position="155"/>
    </location>
</feature>
<evidence type="ECO:0000313" key="2">
    <source>
        <dbReference type="EMBL" id="RKS95657.1"/>
    </source>
</evidence>
<keyword evidence="1" id="KW-1133">Transmembrane helix</keyword>
<proteinExistence type="predicted"/>
<dbReference type="EMBL" id="RBXA01000001">
    <property type="protein sequence ID" value="RKS95657.1"/>
    <property type="molecule type" value="Genomic_DNA"/>
</dbReference>
<name>A0A495S703_9FLAO</name>
<dbReference type="OrthoDB" id="1454545at2"/>
<keyword evidence="1" id="KW-0472">Membrane</keyword>
<dbReference type="RefSeq" id="WP_121364716.1">
    <property type="nucleotide sequence ID" value="NZ_RBXA01000001.1"/>
</dbReference>
<dbReference type="Gene3D" id="1.10.10.10">
    <property type="entry name" value="Winged helix-like DNA-binding domain superfamily/Winged helix DNA-binding domain"/>
    <property type="match status" value="1"/>
</dbReference>
<keyword evidence="1" id="KW-0812">Transmembrane</keyword>
<dbReference type="AlphaFoldDB" id="A0A495S703"/>
<organism evidence="2 3">
    <name type="scientific">Flavobacterium limicola</name>
    <dbReference type="NCBI Taxonomy" id="180441"/>
    <lineage>
        <taxon>Bacteria</taxon>
        <taxon>Pseudomonadati</taxon>
        <taxon>Bacteroidota</taxon>
        <taxon>Flavobacteriia</taxon>
        <taxon>Flavobacteriales</taxon>
        <taxon>Flavobacteriaceae</taxon>
        <taxon>Flavobacterium</taxon>
    </lineage>
</organism>
<protein>
    <submittedName>
        <fullName evidence="2">Uncharacterized protein</fullName>
    </submittedName>
</protein>
<accession>A0A495S703</accession>
<gene>
    <name evidence="2" type="ORF">BC952_1354</name>
</gene>
<reference evidence="2 3" key="1">
    <citation type="submission" date="2018-10" db="EMBL/GenBank/DDBJ databases">
        <title>Genomic Encyclopedia of Archaeal and Bacterial Type Strains, Phase II (KMG-II): from individual species to whole genera.</title>
        <authorList>
            <person name="Goeker M."/>
        </authorList>
    </citation>
    <scope>NUCLEOTIDE SEQUENCE [LARGE SCALE GENOMIC DNA]</scope>
    <source>
        <strain evidence="2 3">DSM 15094</strain>
    </source>
</reference>